<dbReference type="Pfam" id="PF01969">
    <property type="entry name" value="Ni_insertion"/>
    <property type="match status" value="1"/>
</dbReference>
<dbReference type="Proteomes" id="UP001180616">
    <property type="component" value="Chromosome"/>
</dbReference>
<feature type="compositionally biased region" description="Basic and acidic residues" evidence="3">
    <location>
        <begin position="120"/>
        <end position="131"/>
    </location>
</feature>
<keyword evidence="2" id="KW-0456">Lyase</keyword>
<feature type="compositionally biased region" description="Basic and acidic residues" evidence="3">
    <location>
        <begin position="148"/>
        <end position="163"/>
    </location>
</feature>
<dbReference type="NCBIfam" id="TIGR00299">
    <property type="entry name" value="nickel pincer cofactor biosynthesis protein LarC"/>
    <property type="match status" value="1"/>
</dbReference>
<evidence type="ECO:0000256" key="3">
    <source>
        <dbReference type="SAM" id="MobiDB-lite"/>
    </source>
</evidence>
<dbReference type="RefSeq" id="WP_309542013.1">
    <property type="nucleotide sequence ID" value="NZ_CP133659.1"/>
</dbReference>
<dbReference type="InterPro" id="IPR002822">
    <property type="entry name" value="Ni_insertion"/>
</dbReference>
<evidence type="ECO:0000313" key="4">
    <source>
        <dbReference type="EMBL" id="WMW66100.1"/>
    </source>
</evidence>
<organism evidence="4 5">
    <name type="scientific">Nitratidesulfovibrio liaohensis</name>
    <dbReference type="NCBI Taxonomy" id="2604158"/>
    <lineage>
        <taxon>Bacteria</taxon>
        <taxon>Pseudomonadati</taxon>
        <taxon>Thermodesulfobacteriota</taxon>
        <taxon>Desulfovibrionia</taxon>
        <taxon>Desulfovibrionales</taxon>
        <taxon>Desulfovibrionaceae</taxon>
        <taxon>Nitratidesulfovibrio</taxon>
    </lineage>
</organism>
<protein>
    <recommendedName>
        <fullName evidence="2">Putative nickel insertion protein</fullName>
    </recommendedName>
</protein>
<sequence>MKILFYDCFAGMSGDMHLAALMSLGVEPDYLRAELSKLGLDHEFELRVTPDMRKGIAGLRVDVVLAHEGPADQQGCGQDCGQDCEQGGGHGDGHEHGHHHPHGHGDHHHAHHHDHRHDHHHDQPHDAEQHAGHGHGHSHQHAHAHAHHASDHAHAHSAPDSDHHHAHAHGHHHPPHRNLPGIEAIITASTLPEQVQRTSLAIFRKLAEAEAKVHGKPVDEVHFHEVGATDSIVDIVGAAICYHRLGVDAAWASPVELGGGFVRCAHGLMPVPAPATAEILSGIPTTRGATPHETTTPTGAAILATLVSRFTAAPRMAVQRTGYGIGHRDTELPNLLRVHLAEVDATHAGLAAGGASATAFPAAFGAASGTTSGIAAPLPTEPARLLQCNIDDMTAEQLAVAMEQLMEAGAMDVHFTPIMMKKGRPATCVSLLCAQDEQERFARLLFRHTTTLGIKSVPIDKLVLETRFERLETPLGPVTMKLALLDGEVLRAKPELEDCKALARQHSIPLADVYLAIGKART</sequence>
<feature type="compositionally biased region" description="Basic residues" evidence="3">
    <location>
        <begin position="164"/>
        <end position="176"/>
    </location>
</feature>
<dbReference type="InterPro" id="IPR002395">
    <property type="entry name" value="Kininogen"/>
</dbReference>
<accession>A0ABY9R2W6</accession>
<feature type="compositionally biased region" description="Basic residues" evidence="3">
    <location>
        <begin position="96"/>
        <end position="119"/>
    </location>
</feature>
<dbReference type="PANTHER" id="PTHR36566">
    <property type="entry name" value="NICKEL INSERTION PROTEIN-RELATED"/>
    <property type="match status" value="1"/>
</dbReference>
<feature type="region of interest" description="Disordered" evidence="3">
    <location>
        <begin position="87"/>
        <end position="179"/>
    </location>
</feature>
<evidence type="ECO:0000313" key="5">
    <source>
        <dbReference type="Proteomes" id="UP001180616"/>
    </source>
</evidence>
<dbReference type="Gene3D" id="3.10.20.300">
    <property type="entry name" value="mk0293 like domain"/>
    <property type="match status" value="1"/>
</dbReference>
<name>A0ABY9R2W6_9BACT</name>
<reference evidence="4" key="1">
    <citation type="submission" date="2023-09" db="EMBL/GenBank/DDBJ databases">
        <authorList>
            <consortium name="CW5 consortium"/>
            <person name="Lu C.-W."/>
        </authorList>
    </citation>
    <scope>NUCLEOTIDE SEQUENCE</scope>
    <source>
        <strain evidence="4">KPS</strain>
    </source>
</reference>
<dbReference type="Gene3D" id="3.30.70.1380">
    <property type="entry name" value="Transcriptional regulatory protein pf0864 domain like"/>
    <property type="match status" value="1"/>
</dbReference>
<dbReference type="HAMAP" id="MF_01074">
    <property type="entry name" value="LarC"/>
    <property type="match status" value="1"/>
</dbReference>
<gene>
    <name evidence="4" type="primary">larC</name>
    <name evidence="4" type="ORF">KPS_000649</name>
</gene>
<proteinExistence type="inferred from homology"/>
<keyword evidence="1 2" id="KW-0533">Nickel</keyword>
<evidence type="ECO:0000256" key="2">
    <source>
        <dbReference type="HAMAP-Rule" id="MF_01074"/>
    </source>
</evidence>
<comment type="similarity">
    <text evidence="2">Belongs to the LarC family.</text>
</comment>
<keyword evidence="5" id="KW-1185">Reference proteome</keyword>
<dbReference type="EMBL" id="CP133659">
    <property type="protein sequence ID" value="WMW66100.1"/>
    <property type="molecule type" value="Genomic_DNA"/>
</dbReference>
<feature type="compositionally biased region" description="Basic residues" evidence="3">
    <location>
        <begin position="132"/>
        <end position="147"/>
    </location>
</feature>
<evidence type="ECO:0000256" key="1">
    <source>
        <dbReference type="ARBA" id="ARBA00022596"/>
    </source>
</evidence>
<dbReference type="PRINTS" id="PR00334">
    <property type="entry name" value="KININOGEN"/>
</dbReference>
<dbReference type="PANTHER" id="PTHR36566:SF1">
    <property type="entry name" value="PYRIDINIUM-3,5-BISTHIOCARBOXYLIC ACID MONONUCLEOTIDE NICKEL INSERTION PROTEIN"/>
    <property type="match status" value="1"/>
</dbReference>